<dbReference type="InterPro" id="IPR008334">
    <property type="entry name" value="5'-Nucleotdase_C"/>
</dbReference>
<feature type="region of interest" description="Disordered" evidence="3">
    <location>
        <begin position="69"/>
        <end position="93"/>
    </location>
</feature>
<proteinExistence type="inferred from homology"/>
<dbReference type="InterPro" id="IPR029052">
    <property type="entry name" value="Metallo-depent_PP-like"/>
</dbReference>
<dbReference type="PANTHER" id="PTHR11575:SF24">
    <property type="entry name" value="5'-NUCLEOTIDASE"/>
    <property type="match status" value="1"/>
</dbReference>
<dbReference type="FunFam" id="3.60.21.10:FF:000070">
    <property type="entry name" value="5`-nucleotidase family protein"/>
    <property type="match status" value="1"/>
</dbReference>
<evidence type="ECO:0000256" key="2">
    <source>
        <dbReference type="RuleBase" id="RU362119"/>
    </source>
</evidence>
<feature type="domain" description="Calcineurin-like phosphoesterase" evidence="4">
    <location>
        <begin position="61"/>
        <end position="320"/>
    </location>
</feature>
<feature type="signal peptide" evidence="2">
    <location>
        <begin position="1"/>
        <end position="40"/>
    </location>
</feature>
<evidence type="ECO:0000313" key="7">
    <source>
        <dbReference type="Proteomes" id="UP000632289"/>
    </source>
</evidence>
<dbReference type="PROSITE" id="PS51318">
    <property type="entry name" value="TAT"/>
    <property type="match status" value="1"/>
</dbReference>
<dbReference type="GO" id="GO:0008768">
    <property type="term" value="F:UDP-sugar diphosphatase activity"/>
    <property type="evidence" value="ECO:0007669"/>
    <property type="project" value="TreeGrafter"/>
</dbReference>
<evidence type="ECO:0000259" key="4">
    <source>
        <dbReference type="Pfam" id="PF00149"/>
    </source>
</evidence>
<dbReference type="GO" id="GO:0000166">
    <property type="term" value="F:nucleotide binding"/>
    <property type="evidence" value="ECO:0007669"/>
    <property type="project" value="UniProtKB-KW"/>
</dbReference>
<keyword evidence="7" id="KW-1185">Reference proteome</keyword>
<dbReference type="GO" id="GO:0008253">
    <property type="term" value="F:5'-nucleotidase activity"/>
    <property type="evidence" value="ECO:0007669"/>
    <property type="project" value="TreeGrafter"/>
</dbReference>
<comment type="caution">
    <text evidence="6">The sequence shown here is derived from an EMBL/GenBank/DDBJ whole genome shotgun (WGS) entry which is preliminary data.</text>
</comment>
<dbReference type="PANTHER" id="PTHR11575">
    <property type="entry name" value="5'-NUCLEOTIDASE-RELATED"/>
    <property type="match status" value="1"/>
</dbReference>
<evidence type="ECO:0000313" key="6">
    <source>
        <dbReference type="EMBL" id="MBD3932846.1"/>
    </source>
</evidence>
<accession>A0A927F097</accession>
<dbReference type="InterPro" id="IPR006311">
    <property type="entry name" value="TAT_signal"/>
</dbReference>
<dbReference type="SUPFAM" id="SSF55816">
    <property type="entry name" value="5'-nucleotidase (syn. UDP-sugar hydrolase), C-terminal domain"/>
    <property type="match status" value="1"/>
</dbReference>
<organism evidence="6 7">
    <name type="scientific">Streptomyces chumphonensis</name>
    <dbReference type="NCBI Taxonomy" id="1214925"/>
    <lineage>
        <taxon>Bacteria</taxon>
        <taxon>Bacillati</taxon>
        <taxon>Actinomycetota</taxon>
        <taxon>Actinomycetes</taxon>
        <taxon>Kitasatosporales</taxon>
        <taxon>Streptomycetaceae</taxon>
        <taxon>Streptomyces</taxon>
    </lineage>
</organism>
<dbReference type="GO" id="GO:0009166">
    <property type="term" value="P:nucleotide catabolic process"/>
    <property type="evidence" value="ECO:0007669"/>
    <property type="project" value="InterPro"/>
</dbReference>
<dbReference type="Gene3D" id="3.90.780.10">
    <property type="entry name" value="5'-Nucleotidase, C-terminal domain"/>
    <property type="match status" value="1"/>
</dbReference>
<name>A0A927F097_9ACTN</name>
<dbReference type="Gene3D" id="3.60.21.10">
    <property type="match status" value="1"/>
</dbReference>
<dbReference type="GO" id="GO:0030288">
    <property type="term" value="C:outer membrane-bounded periplasmic space"/>
    <property type="evidence" value="ECO:0007669"/>
    <property type="project" value="TreeGrafter"/>
</dbReference>
<dbReference type="AlphaFoldDB" id="A0A927F097"/>
<evidence type="ECO:0000256" key="1">
    <source>
        <dbReference type="ARBA" id="ARBA00022729"/>
    </source>
</evidence>
<dbReference type="InterPro" id="IPR006179">
    <property type="entry name" value="5_nucleotidase/apyrase"/>
</dbReference>
<dbReference type="Proteomes" id="UP000632289">
    <property type="component" value="Unassembled WGS sequence"/>
</dbReference>
<dbReference type="Pfam" id="PF02872">
    <property type="entry name" value="5_nucleotid_C"/>
    <property type="match status" value="1"/>
</dbReference>
<keyword evidence="2" id="KW-0547">Nucleotide-binding</keyword>
<keyword evidence="1 2" id="KW-0732">Signal</keyword>
<dbReference type="InterPro" id="IPR004843">
    <property type="entry name" value="Calcineurin-like_PHP"/>
</dbReference>
<comment type="similarity">
    <text evidence="2">Belongs to the 5'-nucleotidase family.</text>
</comment>
<feature type="chain" id="PRO_5038164300" evidence="2">
    <location>
        <begin position="41"/>
        <end position="606"/>
    </location>
</feature>
<dbReference type="InterPro" id="IPR036907">
    <property type="entry name" value="5'-Nucleotdase_C_sf"/>
</dbReference>
<protein>
    <submittedName>
        <fullName evidence="6">Bifunctional metallophosphatase/5'-nucleotidase</fullName>
    </submittedName>
</protein>
<dbReference type="Pfam" id="PF00149">
    <property type="entry name" value="Metallophos"/>
    <property type="match status" value="1"/>
</dbReference>
<feature type="domain" description="5'-Nucleotidase C-terminal" evidence="5">
    <location>
        <begin position="400"/>
        <end position="565"/>
    </location>
</feature>
<dbReference type="EMBL" id="JACXYU010000007">
    <property type="protein sequence ID" value="MBD3932846.1"/>
    <property type="molecule type" value="Genomic_DNA"/>
</dbReference>
<dbReference type="RefSeq" id="WP_191210155.1">
    <property type="nucleotide sequence ID" value="NZ_BAABKL010000050.1"/>
</dbReference>
<reference evidence="6" key="1">
    <citation type="submission" date="2020-09" db="EMBL/GenBank/DDBJ databases">
        <title>Secondary metabolite and genome analysis of marine Streptomyces chumphonensis KK1-2T.</title>
        <authorList>
            <person name="Phongsopitanun W."/>
            <person name="Kanchanasin P."/>
            <person name="Pittayakhajonwut P."/>
            <person name="Suwanborirux K."/>
            <person name="Tanasupawat S."/>
        </authorList>
    </citation>
    <scope>NUCLEOTIDE SEQUENCE</scope>
    <source>
        <strain evidence="6">KK1-2</strain>
    </source>
</reference>
<evidence type="ECO:0000259" key="5">
    <source>
        <dbReference type="Pfam" id="PF02872"/>
    </source>
</evidence>
<keyword evidence="2" id="KW-0378">Hydrolase</keyword>
<dbReference type="SUPFAM" id="SSF56300">
    <property type="entry name" value="Metallo-dependent phosphatases"/>
    <property type="match status" value="1"/>
</dbReference>
<sequence length="606" mass="63803">MSKAPGTASGRRLPRRLAATAAGLAATLALGAAALPSAQAAPERHGDRPGTPGHGRVVDLQVLAVNDFHGHLEPPTGSSGRVTHEHPDGSTEQIDAGGVEYLATALREARRGERHSVTVAPGDVVGASPLLSGLFHDEPTIEAMNALGMDVVGVGNHEFDEGQDELKRLQRGGCHPVDGCYAEDRTFEGADFPILAANVVHEDTGRPLLKPYTVQKMRGVKVGFIGVTLEGTPDIVSAEGIEGLTFLDEAETINRYTKELRRKGVNAVIALVHEGGYPASPAYNADCDASGGGVSGPIVDIAARTDAGVDALVTGHTHQPYVCSLPDPEGNDRLVTSAASYGRLFTELNMEYDRRTRDVVRTSVTGTNHVVDREQPRARDLTSLIDRWKELAAPVANRPIGHVSEDITADRTVPETPLGDLIADAQLAHARTQDAATDLALMNPGGIRADLTYAASGSEGDGVVTYAEGYTVQPFTNTVNIVSLTGDQVLAVLREQVSGANADAPKILQVSDGFTYTLDLTRSGAERVVADSVRVNGEPLEADRTYRVAVNSFLAGGGDGFATLARGTDPLVGGDDLRALEEYLLAHSSAADPLDAPAADRITVVR</sequence>
<dbReference type="PRINTS" id="PR01607">
    <property type="entry name" value="APYRASEFAMLY"/>
</dbReference>
<gene>
    <name evidence="6" type="ORF">IF129_14955</name>
</gene>
<evidence type="ECO:0000256" key="3">
    <source>
        <dbReference type="SAM" id="MobiDB-lite"/>
    </source>
</evidence>